<name>A0AAV3YPK6_9GAST</name>
<evidence type="ECO:0000313" key="1">
    <source>
        <dbReference type="EMBL" id="GFN84482.1"/>
    </source>
</evidence>
<organism evidence="1 2">
    <name type="scientific">Plakobranchus ocellatus</name>
    <dbReference type="NCBI Taxonomy" id="259542"/>
    <lineage>
        <taxon>Eukaryota</taxon>
        <taxon>Metazoa</taxon>
        <taxon>Spiralia</taxon>
        <taxon>Lophotrochozoa</taxon>
        <taxon>Mollusca</taxon>
        <taxon>Gastropoda</taxon>
        <taxon>Heterobranchia</taxon>
        <taxon>Euthyneura</taxon>
        <taxon>Panpulmonata</taxon>
        <taxon>Sacoglossa</taxon>
        <taxon>Placobranchoidea</taxon>
        <taxon>Plakobranchidae</taxon>
        <taxon>Plakobranchus</taxon>
    </lineage>
</organism>
<dbReference type="EMBL" id="BLXT01001319">
    <property type="protein sequence ID" value="GFN84482.1"/>
    <property type="molecule type" value="Genomic_DNA"/>
</dbReference>
<proteinExistence type="predicted"/>
<protein>
    <submittedName>
        <fullName evidence="1">Uncharacterized protein</fullName>
    </submittedName>
</protein>
<keyword evidence="2" id="KW-1185">Reference proteome</keyword>
<reference evidence="1 2" key="1">
    <citation type="journal article" date="2021" name="Elife">
        <title>Chloroplast acquisition without the gene transfer in kleptoplastic sea slugs, Plakobranchus ocellatus.</title>
        <authorList>
            <person name="Maeda T."/>
            <person name="Takahashi S."/>
            <person name="Yoshida T."/>
            <person name="Shimamura S."/>
            <person name="Takaki Y."/>
            <person name="Nagai Y."/>
            <person name="Toyoda A."/>
            <person name="Suzuki Y."/>
            <person name="Arimoto A."/>
            <person name="Ishii H."/>
            <person name="Satoh N."/>
            <person name="Nishiyama T."/>
            <person name="Hasebe M."/>
            <person name="Maruyama T."/>
            <person name="Minagawa J."/>
            <person name="Obokata J."/>
            <person name="Shigenobu S."/>
        </authorList>
    </citation>
    <scope>NUCLEOTIDE SEQUENCE [LARGE SCALE GENOMIC DNA]</scope>
</reference>
<accession>A0AAV3YPK6</accession>
<dbReference type="Proteomes" id="UP000735302">
    <property type="component" value="Unassembled WGS sequence"/>
</dbReference>
<sequence length="98" mass="10714">MTGSNIKEIGAKEESQMVEIDSQLSSSTRGDISQQASTICSIKCLWEMGQIVELVVEEAVEALRVMYGNRAGSSENGMGVEKQLPWHENQRTGVLRAA</sequence>
<dbReference type="AlphaFoldDB" id="A0AAV3YPK6"/>
<evidence type="ECO:0000313" key="2">
    <source>
        <dbReference type="Proteomes" id="UP000735302"/>
    </source>
</evidence>
<comment type="caution">
    <text evidence="1">The sequence shown here is derived from an EMBL/GenBank/DDBJ whole genome shotgun (WGS) entry which is preliminary data.</text>
</comment>
<gene>
    <name evidence="1" type="ORF">PoB_001098800</name>
</gene>